<proteinExistence type="predicted"/>
<name>A0A1L7RNT5_9ACTO</name>
<organism evidence="1">
    <name type="scientific">Actinomyces succiniciruminis</name>
    <dbReference type="NCBI Taxonomy" id="1522002"/>
    <lineage>
        <taxon>Bacteria</taxon>
        <taxon>Bacillati</taxon>
        <taxon>Actinomycetota</taxon>
        <taxon>Actinomycetes</taxon>
        <taxon>Actinomycetales</taxon>
        <taxon>Actinomycetaceae</taxon>
        <taxon>Actinomyces</taxon>
    </lineage>
</organism>
<gene>
    <name evidence="1" type="ORF">AAM4_1480</name>
</gene>
<dbReference type="AlphaFoldDB" id="A0A1L7RNT5"/>
<dbReference type="EMBL" id="LK995500">
    <property type="protein sequence ID" value="CED91312.1"/>
    <property type="molecule type" value="Genomic_DNA"/>
</dbReference>
<protein>
    <submittedName>
        <fullName evidence="1">Uncharacterized protein</fullName>
    </submittedName>
</protein>
<evidence type="ECO:0000313" key="1">
    <source>
        <dbReference type="EMBL" id="CED91312.1"/>
    </source>
</evidence>
<reference evidence="1" key="1">
    <citation type="submission" date="2014-07" db="EMBL/GenBank/DDBJ databases">
        <authorList>
            <person name="Zhang J.E."/>
            <person name="Yang H."/>
            <person name="Guo J."/>
            <person name="Deng Z."/>
            <person name="Luo H."/>
            <person name="Luo M."/>
            <person name="Zhao B."/>
        </authorList>
    </citation>
    <scope>NUCLEOTIDE SEQUENCE</scope>
    <source>
        <strain evidence="1">AM4</strain>
    </source>
</reference>
<accession>A0A1L7RNT5</accession>
<sequence>MNSLVCRAVSLSFRIFASRPFGLDTTPTSSLASFFPGHQDDA</sequence>